<feature type="compositionally biased region" description="Pro residues" evidence="1">
    <location>
        <begin position="490"/>
        <end position="514"/>
    </location>
</feature>
<dbReference type="Pfam" id="PF13949">
    <property type="entry name" value="ALIX_LYPXL_bnd"/>
    <property type="match status" value="1"/>
</dbReference>
<name>A0A0C3Q160_9AGAM</name>
<feature type="compositionally biased region" description="Polar residues" evidence="1">
    <location>
        <begin position="538"/>
        <end position="547"/>
    </location>
</feature>
<dbReference type="OrthoDB" id="2141925at2759"/>
<dbReference type="STRING" id="1051891.A0A0C3Q160"/>
<feature type="domain" description="ALIX V-shaped" evidence="2">
    <location>
        <begin position="60"/>
        <end position="377"/>
    </location>
</feature>
<dbReference type="PANTHER" id="PTHR23030:SF30">
    <property type="entry name" value="TYROSINE-PROTEIN PHOSPHATASE NON-RECEPTOR TYPE 23"/>
    <property type="match status" value="1"/>
</dbReference>
<dbReference type="Gene3D" id="1.20.140.50">
    <property type="entry name" value="alix/aip1 like domains"/>
    <property type="match status" value="1"/>
</dbReference>
<feature type="compositionally biased region" description="Pro residues" evidence="1">
    <location>
        <begin position="447"/>
        <end position="460"/>
    </location>
</feature>
<dbReference type="HOGENOM" id="CLU_498385_0_0_1"/>
<evidence type="ECO:0000313" key="4">
    <source>
        <dbReference type="Proteomes" id="UP000054248"/>
    </source>
</evidence>
<organism evidence="3 4">
    <name type="scientific">Tulasnella calospora MUT 4182</name>
    <dbReference type="NCBI Taxonomy" id="1051891"/>
    <lineage>
        <taxon>Eukaryota</taxon>
        <taxon>Fungi</taxon>
        <taxon>Dikarya</taxon>
        <taxon>Basidiomycota</taxon>
        <taxon>Agaricomycotina</taxon>
        <taxon>Agaricomycetes</taxon>
        <taxon>Cantharellales</taxon>
        <taxon>Tulasnellaceae</taxon>
        <taxon>Tulasnella</taxon>
    </lineage>
</organism>
<dbReference type="EMBL" id="KN823125">
    <property type="protein sequence ID" value="KIO21845.1"/>
    <property type="molecule type" value="Genomic_DNA"/>
</dbReference>
<feature type="region of interest" description="Disordered" evidence="1">
    <location>
        <begin position="382"/>
        <end position="547"/>
    </location>
</feature>
<dbReference type="PRINTS" id="PR01217">
    <property type="entry name" value="PRICHEXTENSN"/>
</dbReference>
<sequence>HESASVYSGEKAKLARGEVEKVDIADGEARAGLESLGLPAGLRKWKKIANAGLEGSEDSGIPPEVESWATEVRNGGAQLGIEKAFSDLEALKRRVYDELNGISRERDTESRDCEAMRVKYDALWEQEPSAGLTRALRKNLKSYRDTFAAASASDAQVVQLWHSAQPGLAVLLSGNDGLERFLASASSDAQAGQQPSLLDIVDDPTGGDAALQKDIARKVDEIEERIGRINKIKRERAQVLKDLKEKIQSDDVSHLLLLNRRSPNVEPGLFAAELEKFQPYQQRIGVTIQAQATVLDEINSLFKSLTTTRGAREWLKKAEGKEKRRGKAIARLAHAKDGWAQVRETLERGTKFYHDLGDRVAKLRRQTTSFVATRVAERGRLVAKAEAERTKTSGSTSNQAPPALPPKSPTTGIENQFFWMNLGSGMTPSLPPPPPPPLPRSSRWGPTPSPPIPPPPPPYMSSPVTTRQPTFPPPPSFVSPTSPTQQYPSSPFPPPPPPQQPQVPGLPPPPPPPSSMYQTPAAAPTPPYQNPQFLSERGSYTSLHYQG</sequence>
<evidence type="ECO:0000313" key="3">
    <source>
        <dbReference type="EMBL" id="KIO21845.1"/>
    </source>
</evidence>
<dbReference type="PANTHER" id="PTHR23030">
    <property type="entry name" value="PCD6 INTERACTING PROTEIN-RELATED"/>
    <property type="match status" value="1"/>
</dbReference>
<proteinExistence type="predicted"/>
<dbReference type="GO" id="GO:0005768">
    <property type="term" value="C:endosome"/>
    <property type="evidence" value="ECO:0007669"/>
    <property type="project" value="TreeGrafter"/>
</dbReference>
<gene>
    <name evidence="3" type="ORF">M407DRAFT_123197</name>
</gene>
<feature type="compositionally biased region" description="Pro residues" evidence="1">
    <location>
        <begin position="429"/>
        <end position="439"/>
    </location>
</feature>
<accession>A0A0C3Q160</accession>
<dbReference type="Proteomes" id="UP000054248">
    <property type="component" value="Unassembled WGS sequence"/>
</dbReference>
<reference evidence="3 4" key="1">
    <citation type="submission" date="2014-04" db="EMBL/GenBank/DDBJ databases">
        <authorList>
            <consortium name="DOE Joint Genome Institute"/>
            <person name="Kuo A."/>
            <person name="Girlanda M."/>
            <person name="Perotto S."/>
            <person name="Kohler A."/>
            <person name="Nagy L.G."/>
            <person name="Floudas D."/>
            <person name="Copeland A."/>
            <person name="Barry K.W."/>
            <person name="Cichocki N."/>
            <person name="Veneault-Fourrey C."/>
            <person name="LaButti K."/>
            <person name="Lindquist E.A."/>
            <person name="Lipzen A."/>
            <person name="Lundell T."/>
            <person name="Morin E."/>
            <person name="Murat C."/>
            <person name="Sun H."/>
            <person name="Tunlid A."/>
            <person name="Henrissat B."/>
            <person name="Grigoriev I.V."/>
            <person name="Hibbett D.S."/>
            <person name="Martin F."/>
            <person name="Nordberg H.P."/>
            <person name="Cantor M.N."/>
            <person name="Hua S.X."/>
        </authorList>
    </citation>
    <scope>NUCLEOTIDE SEQUENCE [LARGE SCALE GENOMIC DNA]</scope>
    <source>
        <strain evidence="3 4">MUT 4182</strain>
    </source>
</reference>
<keyword evidence="4" id="KW-1185">Reference proteome</keyword>
<protein>
    <recommendedName>
        <fullName evidence="2">ALIX V-shaped domain-containing protein</fullName>
    </recommendedName>
</protein>
<evidence type="ECO:0000259" key="2">
    <source>
        <dbReference type="Pfam" id="PF13949"/>
    </source>
</evidence>
<dbReference type="InterPro" id="IPR025304">
    <property type="entry name" value="ALIX_V_dom"/>
</dbReference>
<feature type="compositionally biased region" description="Basic and acidic residues" evidence="1">
    <location>
        <begin position="382"/>
        <end position="391"/>
    </location>
</feature>
<reference evidence="4" key="2">
    <citation type="submission" date="2015-01" db="EMBL/GenBank/DDBJ databases">
        <title>Evolutionary Origins and Diversification of the Mycorrhizal Mutualists.</title>
        <authorList>
            <consortium name="DOE Joint Genome Institute"/>
            <consortium name="Mycorrhizal Genomics Consortium"/>
            <person name="Kohler A."/>
            <person name="Kuo A."/>
            <person name="Nagy L.G."/>
            <person name="Floudas D."/>
            <person name="Copeland A."/>
            <person name="Barry K.W."/>
            <person name="Cichocki N."/>
            <person name="Veneault-Fourrey C."/>
            <person name="LaButti K."/>
            <person name="Lindquist E.A."/>
            <person name="Lipzen A."/>
            <person name="Lundell T."/>
            <person name="Morin E."/>
            <person name="Murat C."/>
            <person name="Riley R."/>
            <person name="Ohm R."/>
            <person name="Sun H."/>
            <person name="Tunlid A."/>
            <person name="Henrissat B."/>
            <person name="Grigoriev I.V."/>
            <person name="Hibbett D.S."/>
            <person name="Martin F."/>
        </authorList>
    </citation>
    <scope>NUCLEOTIDE SEQUENCE [LARGE SCALE GENOMIC DNA]</scope>
    <source>
        <strain evidence="4">MUT 4182</strain>
    </source>
</reference>
<evidence type="ECO:0000256" key="1">
    <source>
        <dbReference type="SAM" id="MobiDB-lite"/>
    </source>
</evidence>
<feature type="compositionally biased region" description="Low complexity" evidence="1">
    <location>
        <begin position="478"/>
        <end position="489"/>
    </location>
</feature>
<dbReference type="Gene3D" id="1.20.120.560">
    <property type="entry name" value="alix/aip1 in complex with the ypdl late domain"/>
    <property type="match status" value="1"/>
</dbReference>
<dbReference type="GO" id="GO:0043328">
    <property type="term" value="P:protein transport to vacuole involved in ubiquitin-dependent protein catabolic process via the multivesicular body sorting pathway"/>
    <property type="evidence" value="ECO:0007669"/>
    <property type="project" value="TreeGrafter"/>
</dbReference>
<feature type="non-terminal residue" evidence="3">
    <location>
        <position position="1"/>
    </location>
</feature>
<dbReference type="AlphaFoldDB" id="A0A0C3Q160"/>